<organism evidence="2 3">
    <name type="scientific">Sphaerochaeta pleomorpha (strain ATCC BAA-1885 / DSM 22778 / Grapes)</name>
    <dbReference type="NCBI Taxonomy" id="158190"/>
    <lineage>
        <taxon>Bacteria</taxon>
        <taxon>Pseudomonadati</taxon>
        <taxon>Spirochaetota</taxon>
        <taxon>Spirochaetia</taxon>
        <taxon>Spirochaetales</taxon>
        <taxon>Sphaerochaetaceae</taxon>
        <taxon>Sphaerochaeta</taxon>
    </lineage>
</organism>
<accession>G8QRZ2</accession>
<keyword evidence="3" id="KW-1185">Reference proteome</keyword>
<reference evidence="2 3" key="1">
    <citation type="submission" date="2011-11" db="EMBL/GenBank/DDBJ databases">
        <title>Complete sequence of Spirochaeta sp. grapes.</title>
        <authorList>
            <consortium name="US DOE Joint Genome Institute"/>
            <person name="Lucas S."/>
            <person name="Han J."/>
            <person name="Lapidus A."/>
            <person name="Cheng J.-F."/>
            <person name="Goodwin L."/>
            <person name="Pitluck S."/>
            <person name="Peters L."/>
            <person name="Ovchinnikova G."/>
            <person name="Munk A.C."/>
            <person name="Detter J.C."/>
            <person name="Han C."/>
            <person name="Tapia R."/>
            <person name="Land M."/>
            <person name="Hauser L."/>
            <person name="Kyrpides N."/>
            <person name="Ivanova N."/>
            <person name="Pagani I."/>
            <person name="Ritalahtilisa K."/>
            <person name="Loeffler F."/>
            <person name="Woyke T."/>
        </authorList>
    </citation>
    <scope>NUCLEOTIDE SEQUENCE [LARGE SCALE GENOMIC DNA]</scope>
    <source>
        <strain evidence="3">ATCC BAA-1885 / DSM 22778 / Grapes</strain>
    </source>
</reference>
<name>G8QRZ2_SPHPG</name>
<dbReference type="OrthoDB" id="9803781at2"/>
<evidence type="ECO:0000313" key="2">
    <source>
        <dbReference type="EMBL" id="AEV29990.1"/>
    </source>
</evidence>
<dbReference type="Pfam" id="PF17131">
    <property type="entry name" value="LolA_like"/>
    <property type="match status" value="1"/>
</dbReference>
<dbReference type="EMBL" id="CP003155">
    <property type="protein sequence ID" value="AEV29990.1"/>
    <property type="molecule type" value="Genomic_DNA"/>
</dbReference>
<dbReference type="PANTHER" id="PTHR37507:SF2">
    <property type="entry name" value="SPORULATION PROTEIN YDCC"/>
    <property type="match status" value="1"/>
</dbReference>
<dbReference type="AlphaFoldDB" id="G8QRZ2"/>
<dbReference type="eggNOG" id="COG2834">
    <property type="taxonomic scope" value="Bacteria"/>
</dbReference>
<protein>
    <recommendedName>
        <fullName evidence="1">Uncharacterized protein TP-0789 domain-containing protein</fullName>
    </recommendedName>
</protein>
<dbReference type="RefSeq" id="WP_014270831.1">
    <property type="nucleotide sequence ID" value="NC_016633.1"/>
</dbReference>
<gene>
    <name evidence="2" type="ordered locus">SpiGrapes_2214</name>
</gene>
<dbReference type="KEGG" id="sgp:SpiGrapes_2214"/>
<dbReference type="Proteomes" id="UP000005632">
    <property type="component" value="Chromosome"/>
</dbReference>
<dbReference type="STRING" id="158190.SpiGrapes_2214"/>
<dbReference type="PANTHER" id="PTHR37507">
    <property type="entry name" value="SPORULATION PROTEIN YDCC"/>
    <property type="match status" value="1"/>
</dbReference>
<evidence type="ECO:0000259" key="1">
    <source>
        <dbReference type="Pfam" id="PF17131"/>
    </source>
</evidence>
<dbReference type="CDD" id="cd16329">
    <property type="entry name" value="LolA_like"/>
    <property type="match status" value="1"/>
</dbReference>
<sequence>MSRIYKQAKTLILIGVILFFCLPVSLFALTADEIIQNMDTNELFSTSYAVGSIQTKDRFGLKTSTFKAWSQGKDNSLIEFTSVAEQGQKILRTSGSLYLFYPDAEQLIRMQGSALRQSLLGSDLSYEDMTEEKNTLKQYSASLDGTETFKGRPCYVITLTAKTRTVAYPIEKIWVDTETFLVWKGEYSTKDGRLLKEMETLNTMQVGEKVFASESRISDKMKKDSETIMKIDTLEVDIPLDKNLFSLENLTW</sequence>
<dbReference type="HOGENOM" id="CLU_074356_2_0_12"/>
<evidence type="ECO:0000313" key="3">
    <source>
        <dbReference type="Proteomes" id="UP000005632"/>
    </source>
</evidence>
<feature type="domain" description="Uncharacterized protein TP-0789" evidence="1">
    <location>
        <begin position="72"/>
        <end position="251"/>
    </location>
</feature>
<dbReference type="InterPro" id="IPR033399">
    <property type="entry name" value="TP_0789-like"/>
</dbReference>
<proteinExistence type="predicted"/>
<dbReference type="Gene3D" id="2.50.20.10">
    <property type="entry name" value="Lipoprotein localisation LolA/LolB/LppX"/>
    <property type="match status" value="1"/>
</dbReference>
<dbReference type="InterPro" id="IPR052944">
    <property type="entry name" value="Sporulation_related"/>
</dbReference>